<feature type="domain" description="PTS EIIA type-4" evidence="8">
    <location>
        <begin position="543"/>
        <end position="682"/>
    </location>
</feature>
<dbReference type="CDD" id="cd00009">
    <property type="entry name" value="AAA"/>
    <property type="match status" value="1"/>
</dbReference>
<dbReference type="PANTHER" id="PTHR32071:SF38">
    <property type="entry name" value="PSP OPERON TRANSCRIPTIONAL ACTIVATOR"/>
    <property type="match status" value="1"/>
</dbReference>
<dbReference type="InterPro" id="IPR003593">
    <property type="entry name" value="AAA+_ATPase"/>
</dbReference>
<dbReference type="InterPro" id="IPR011608">
    <property type="entry name" value="PRD"/>
</dbReference>
<evidence type="ECO:0000256" key="2">
    <source>
        <dbReference type="ARBA" id="ARBA00022679"/>
    </source>
</evidence>
<dbReference type="PANTHER" id="PTHR32071">
    <property type="entry name" value="TRANSCRIPTIONAL REGULATORY PROTEIN"/>
    <property type="match status" value="1"/>
</dbReference>
<dbReference type="PROSITE" id="PS00676">
    <property type="entry name" value="SIGMA54_INTERACT_2"/>
    <property type="match status" value="1"/>
</dbReference>
<evidence type="ECO:0000256" key="5">
    <source>
        <dbReference type="ARBA" id="ARBA00022840"/>
    </source>
</evidence>
<keyword evidence="3" id="KW-0547">Nucleotide-binding</keyword>
<evidence type="ECO:0000256" key="4">
    <source>
        <dbReference type="ARBA" id="ARBA00022777"/>
    </source>
</evidence>
<dbReference type="InterPro" id="IPR036634">
    <property type="entry name" value="PRD_sf"/>
</dbReference>
<keyword evidence="11" id="KW-1185">Reference proteome</keyword>
<dbReference type="PROSITE" id="PS50045">
    <property type="entry name" value="SIGMA54_INTERACT_4"/>
    <property type="match status" value="1"/>
</dbReference>
<dbReference type="SUPFAM" id="SSF53062">
    <property type="entry name" value="PTS system fructose IIA component-like"/>
    <property type="match status" value="1"/>
</dbReference>
<comment type="caution">
    <text evidence="10">The sequence shown here is derived from an EMBL/GenBank/DDBJ whole genome shotgun (WGS) entry which is preliminary data.</text>
</comment>
<dbReference type="InterPro" id="IPR036390">
    <property type="entry name" value="WH_DNA-bd_sf"/>
</dbReference>
<evidence type="ECO:0000259" key="7">
    <source>
        <dbReference type="PROSITE" id="PS50045"/>
    </source>
</evidence>
<feature type="domain" description="PRD" evidence="9">
    <location>
        <begin position="791"/>
        <end position="896"/>
    </location>
</feature>
<sequence length="896" mass="100988">MLSRKKDILTYIENHSEKLSAQDIADALELDRANVSRYLNELYKEDQIEKIKGRPVLYRSKAHKHPLPLEGKNGKAFGQLIGHDASLKVMIQQAKAAVLYPPRGLHTIIFGKTGTGKSLFAECMYQFALESQALSADAPFVSFNCADYAQNPQLLFGHIFGVKKGSYTGATEDRAGLIHQADGGILFLDEIHRLPPEGQEMLFTFIDKGVYRPLGESNETHTASVQIIGATTESSEVLLATFNRRIPMTITLPPLSERTIEERYELVETFLHQEAQRLNQKIVAEREVLLAFMLYPAEANIGQVQRDLKLVCAKAFLHYRTHETDHLSITQQDLPLVVQKGLLLVKEAPERLERLVDRHKSHFTYVPTSQKTSINQDPVSDMSVYNAIEERVDEALEKGMLEDVDLEGFIQNNMTQYFSEYVEQLSLSDIHQELIPADIRTLTDILYDFAAERLERTYHTKSRFAFALHLQSTFERIKEGRPIVHPDLNGVRKNYSKEFQVAIDLSAIIEERLAIEIPFDEIGFITMFLTLDVEEPTQPLTQQVGVMVLMHGRSTASSMLETVQELLDTTVGVALNMPLTMKVNEMYERVRQTIAVDQESYEQGLLVLTDMGSLNAFGDMLAEELGLTVRTLSMVSTPVVLEAVRMASVGRSLEDIYQSCQMTIGNSAPKSSPIVPDKPQAIVVACFTGEGVAKKLEKRLASVIDSETAEIIPLQFLQAEDFKKRIDQLSKQYSIKAIIGTVPIEHQNIPYFSAYDAFDDEKMDLIKKHLEEEIPIEQISQSLTGTLKQVGSVKDLILRLQKILQQLEIELSVGIPAGVKTGMVLHLAFLCESLKTNAYSRSFPNSEAYEKQHRLELNAVETVLMPLEKHYNISIPKDELAYIVQMIVENQLKLKS</sequence>
<dbReference type="InterPro" id="IPR025943">
    <property type="entry name" value="Sigma_54_int_dom_ATP-bd_2"/>
</dbReference>
<dbReference type="PROSITE" id="PS51372">
    <property type="entry name" value="PRD_2"/>
    <property type="match status" value="2"/>
</dbReference>
<dbReference type="EMBL" id="JBHUFF010000009">
    <property type="protein sequence ID" value="MFD1799213.1"/>
    <property type="molecule type" value="Genomic_DNA"/>
</dbReference>
<dbReference type="Gene3D" id="3.40.50.510">
    <property type="entry name" value="Phosphotransferase system, mannose-type IIA component"/>
    <property type="match status" value="1"/>
</dbReference>
<dbReference type="InterPro" id="IPR027417">
    <property type="entry name" value="P-loop_NTPase"/>
</dbReference>
<gene>
    <name evidence="10" type="ORF">ACFSBK_04975</name>
</gene>
<dbReference type="InterPro" id="IPR036388">
    <property type="entry name" value="WH-like_DNA-bd_sf"/>
</dbReference>
<dbReference type="Pfam" id="PF03610">
    <property type="entry name" value="EIIA-man"/>
    <property type="match status" value="1"/>
</dbReference>
<evidence type="ECO:0000256" key="6">
    <source>
        <dbReference type="ARBA" id="ARBA00023125"/>
    </source>
</evidence>
<dbReference type="CDD" id="cd00006">
    <property type="entry name" value="PTS_IIA_man"/>
    <property type="match status" value="1"/>
</dbReference>
<evidence type="ECO:0000259" key="9">
    <source>
        <dbReference type="PROSITE" id="PS51372"/>
    </source>
</evidence>
<dbReference type="InterPro" id="IPR002078">
    <property type="entry name" value="Sigma_54_int"/>
</dbReference>
<dbReference type="Pfam" id="PF00158">
    <property type="entry name" value="Sigma54_activat"/>
    <property type="match status" value="1"/>
</dbReference>
<dbReference type="InterPro" id="IPR005471">
    <property type="entry name" value="Tscrpt_reg_IclR_N"/>
</dbReference>
<feature type="domain" description="Sigma-54 factor interaction" evidence="7">
    <location>
        <begin position="80"/>
        <end position="313"/>
    </location>
</feature>
<dbReference type="InterPro" id="IPR004701">
    <property type="entry name" value="PTS_EIIA_man-typ"/>
</dbReference>
<dbReference type="Gene3D" id="3.40.50.300">
    <property type="entry name" value="P-loop containing nucleotide triphosphate hydrolases"/>
    <property type="match status" value="1"/>
</dbReference>
<organism evidence="10 11">
    <name type="scientific">Carnobacterium antarcticum</name>
    <dbReference type="NCBI Taxonomy" id="2126436"/>
    <lineage>
        <taxon>Bacteria</taxon>
        <taxon>Bacillati</taxon>
        <taxon>Bacillota</taxon>
        <taxon>Bacilli</taxon>
        <taxon>Lactobacillales</taxon>
        <taxon>Carnobacteriaceae</taxon>
        <taxon>Carnobacterium</taxon>
    </lineage>
</organism>
<dbReference type="Proteomes" id="UP001597285">
    <property type="component" value="Unassembled WGS sequence"/>
</dbReference>
<protein>
    <recommendedName>
        <fullName evidence="1">DNA translocase FtsK</fullName>
    </recommendedName>
</protein>
<accession>A0ABW4NM70</accession>
<keyword evidence="6" id="KW-0238">DNA-binding</keyword>
<keyword evidence="2" id="KW-0808">Transferase</keyword>
<keyword evidence="5" id="KW-0067">ATP-binding</keyword>
<dbReference type="Pfam" id="PF00874">
    <property type="entry name" value="PRD"/>
    <property type="match status" value="2"/>
</dbReference>
<reference evidence="11" key="1">
    <citation type="journal article" date="2019" name="Int. J. Syst. Evol. Microbiol.">
        <title>The Global Catalogue of Microorganisms (GCM) 10K type strain sequencing project: providing services to taxonomists for standard genome sequencing and annotation.</title>
        <authorList>
            <consortium name="The Broad Institute Genomics Platform"/>
            <consortium name="The Broad Institute Genome Sequencing Center for Infectious Disease"/>
            <person name="Wu L."/>
            <person name="Ma J."/>
        </authorList>
    </citation>
    <scope>NUCLEOTIDE SEQUENCE [LARGE SCALE GENOMIC DNA]</scope>
    <source>
        <strain evidence="11">KCTC 42143</strain>
    </source>
</reference>
<proteinExistence type="predicted"/>
<dbReference type="Pfam" id="PF09339">
    <property type="entry name" value="HTH_IclR"/>
    <property type="match status" value="1"/>
</dbReference>
<evidence type="ECO:0000313" key="10">
    <source>
        <dbReference type="EMBL" id="MFD1799213.1"/>
    </source>
</evidence>
<dbReference type="InterPro" id="IPR033887">
    <property type="entry name" value="PTS_IIA_man"/>
</dbReference>
<dbReference type="SUPFAM" id="SSF46785">
    <property type="entry name" value="Winged helix' DNA-binding domain"/>
    <property type="match status" value="1"/>
</dbReference>
<name>A0ABW4NM70_9LACT</name>
<dbReference type="SUPFAM" id="SSF63520">
    <property type="entry name" value="PTS-regulatory domain, PRD"/>
    <property type="match status" value="2"/>
</dbReference>
<dbReference type="InterPro" id="IPR036662">
    <property type="entry name" value="PTS_EIIA_man-typ_sf"/>
</dbReference>
<dbReference type="PROSITE" id="PS51096">
    <property type="entry name" value="PTS_EIIA_TYPE_4"/>
    <property type="match status" value="1"/>
</dbReference>
<dbReference type="Gene3D" id="1.10.10.10">
    <property type="entry name" value="Winged helix-like DNA-binding domain superfamily/Winged helix DNA-binding domain"/>
    <property type="match status" value="1"/>
</dbReference>
<evidence type="ECO:0000256" key="3">
    <source>
        <dbReference type="ARBA" id="ARBA00022741"/>
    </source>
</evidence>
<evidence type="ECO:0000256" key="1">
    <source>
        <dbReference type="ARBA" id="ARBA00020887"/>
    </source>
</evidence>
<dbReference type="RefSeq" id="WP_058918901.1">
    <property type="nucleotide sequence ID" value="NZ_JBHSQC010000004.1"/>
</dbReference>
<feature type="domain" description="PRD" evidence="9">
    <location>
        <begin position="434"/>
        <end position="539"/>
    </location>
</feature>
<evidence type="ECO:0000313" key="11">
    <source>
        <dbReference type="Proteomes" id="UP001597285"/>
    </source>
</evidence>
<dbReference type="SUPFAM" id="SSF52540">
    <property type="entry name" value="P-loop containing nucleoside triphosphate hydrolases"/>
    <property type="match status" value="1"/>
</dbReference>
<dbReference type="Gene3D" id="1.10.1790.10">
    <property type="entry name" value="PRD domain"/>
    <property type="match status" value="2"/>
</dbReference>
<dbReference type="SMART" id="SM00382">
    <property type="entry name" value="AAA"/>
    <property type="match status" value="1"/>
</dbReference>
<evidence type="ECO:0000259" key="8">
    <source>
        <dbReference type="PROSITE" id="PS51096"/>
    </source>
</evidence>
<keyword evidence="4" id="KW-0418">Kinase</keyword>